<name>D5Q5N5_CLODI</name>
<dbReference type="EMBL" id="ADNX01000052">
    <property type="protein sequence ID" value="EFH06693.1"/>
    <property type="molecule type" value="Genomic_DNA"/>
</dbReference>
<evidence type="ECO:0000313" key="1">
    <source>
        <dbReference type="EMBL" id="EFH06693.1"/>
    </source>
</evidence>
<dbReference type="HOGENOM" id="CLU_3028258_0_0_9"/>
<comment type="caution">
    <text evidence="1">The sequence shown here is derived from an EMBL/GenBank/DDBJ whole genome shotgun (WGS) entry which is preliminary data.</text>
</comment>
<protein>
    <submittedName>
        <fullName evidence="1">Uncharacterized protein</fullName>
    </submittedName>
</protein>
<dbReference type="AlphaFoldDB" id="D5Q5N5"/>
<dbReference type="Proteomes" id="UP000003227">
    <property type="component" value="Unassembled WGS sequence"/>
</dbReference>
<proteinExistence type="predicted"/>
<gene>
    <name evidence="1" type="ORF">HMPREF0220_2217</name>
</gene>
<organism evidence="1 2">
    <name type="scientific">Clostridioides difficile NAP08</name>
    <dbReference type="NCBI Taxonomy" id="525259"/>
    <lineage>
        <taxon>Bacteria</taxon>
        <taxon>Bacillati</taxon>
        <taxon>Bacillota</taxon>
        <taxon>Clostridia</taxon>
        <taxon>Peptostreptococcales</taxon>
        <taxon>Peptostreptococcaceae</taxon>
        <taxon>Clostridioides</taxon>
    </lineage>
</organism>
<sequence length="55" mass="6653">MFKKKENEKKVIKQKNSRTMKIGLSVKFIDNQTKVTQISQFELRIHKDSNWKMLK</sequence>
<evidence type="ECO:0000313" key="2">
    <source>
        <dbReference type="Proteomes" id="UP000003227"/>
    </source>
</evidence>
<reference evidence="1 2" key="1">
    <citation type="submission" date="2010-05" db="EMBL/GenBank/DDBJ databases">
        <authorList>
            <person name="Qin X."/>
            <person name="Bachman B."/>
            <person name="Battles P."/>
            <person name="Bell A."/>
            <person name="Bess C."/>
            <person name="Bickham C."/>
            <person name="Chaboub L."/>
            <person name="Chen D."/>
            <person name="Coyle M."/>
            <person name="Deiros D.R."/>
            <person name="Dinh H."/>
            <person name="Forbes L."/>
            <person name="Fowler G."/>
            <person name="Francisco L."/>
            <person name="Fu Q."/>
            <person name="Gubbala S."/>
            <person name="Hale W."/>
            <person name="Han Y."/>
            <person name="Hemphill L."/>
            <person name="Highlander S.K."/>
            <person name="Hirani K."/>
            <person name="Hogues M."/>
            <person name="Jackson L."/>
            <person name="Jakkamsetti A."/>
            <person name="Javaid M."/>
            <person name="Jiang H."/>
            <person name="Korchina V."/>
            <person name="Kovar C."/>
            <person name="Lara F."/>
            <person name="Lee S."/>
            <person name="Mata R."/>
            <person name="Mathew T."/>
            <person name="Moen C."/>
            <person name="Morales K."/>
            <person name="Munidasa M."/>
            <person name="Nazareth L."/>
            <person name="Ngo R."/>
            <person name="Nguyen L."/>
            <person name="Okwuonu G."/>
            <person name="Ongeri F."/>
            <person name="Patil S."/>
            <person name="Petrosino J."/>
            <person name="Pham C."/>
            <person name="Pham P."/>
            <person name="Pu L.-L."/>
            <person name="Puazo M."/>
            <person name="Raj R."/>
            <person name="Reid J."/>
            <person name="Rouhana J."/>
            <person name="Saada N."/>
            <person name="Shang Y."/>
            <person name="Simmons D."/>
            <person name="Thornton R."/>
            <person name="Warren J."/>
            <person name="Weissenberger G."/>
            <person name="Zhang J."/>
            <person name="Zhang L."/>
            <person name="Zhou C."/>
            <person name="Zhu D."/>
            <person name="Muzny D."/>
            <person name="Worley K."/>
            <person name="Gibbs R."/>
        </authorList>
    </citation>
    <scope>NUCLEOTIDE SEQUENCE [LARGE SCALE GENOMIC DNA]</scope>
    <source>
        <strain evidence="1 2">NAP08</strain>
    </source>
</reference>
<accession>D5Q5N5</accession>